<protein>
    <submittedName>
        <fullName evidence="1">Uncharacterized protein</fullName>
    </submittedName>
</protein>
<proteinExistence type="predicted"/>
<dbReference type="EnsemblPlants" id="Solyc10g017610.1.1">
    <property type="protein sequence ID" value="Solyc10g017610.1.1"/>
    <property type="gene ID" value="Solyc10g017610.1"/>
</dbReference>
<keyword evidence="2" id="KW-1185">Reference proteome</keyword>
<reference evidence="1" key="2">
    <citation type="submission" date="2015-06" db="UniProtKB">
        <authorList>
            <consortium name="EnsemblPlants"/>
        </authorList>
    </citation>
    <scope>IDENTIFICATION</scope>
    <source>
        <strain evidence="1">cv. Heinz 1706</strain>
    </source>
</reference>
<reference evidence="1" key="1">
    <citation type="journal article" date="2012" name="Nature">
        <title>The tomato genome sequence provides insights into fleshy fruit evolution.</title>
        <authorList>
            <consortium name="Tomato Genome Consortium"/>
        </authorList>
    </citation>
    <scope>NUCLEOTIDE SEQUENCE [LARGE SCALE GENOMIC DNA]</scope>
    <source>
        <strain evidence="1">cv. Heinz 1706</strain>
    </source>
</reference>
<evidence type="ECO:0000313" key="2">
    <source>
        <dbReference type="Proteomes" id="UP000004994"/>
    </source>
</evidence>
<dbReference type="InParanoid" id="K4CYN9"/>
<dbReference type="HOGENOM" id="CLU_3411248_0_0_1"/>
<sequence>MSSVLDSRNLVNRSQESLLGGYVLAFEAG</sequence>
<name>K4CYN9_SOLLC</name>
<dbReference type="Proteomes" id="UP000004994">
    <property type="component" value="Chromosome 10"/>
</dbReference>
<dbReference type="Gramene" id="Solyc10g017610.1.1">
    <property type="protein sequence ID" value="Solyc10g017610.1.1"/>
    <property type="gene ID" value="Solyc10g017610.1"/>
</dbReference>
<evidence type="ECO:0000313" key="1">
    <source>
        <dbReference type="EnsemblPlants" id="Solyc10g017610.1.1"/>
    </source>
</evidence>
<dbReference type="AlphaFoldDB" id="K4CYN9"/>
<dbReference type="PaxDb" id="4081-Solyc10g017610.1.1"/>
<accession>K4CYN9</accession>
<organism evidence="1">
    <name type="scientific">Solanum lycopersicum</name>
    <name type="common">Tomato</name>
    <name type="synonym">Lycopersicon esculentum</name>
    <dbReference type="NCBI Taxonomy" id="4081"/>
    <lineage>
        <taxon>Eukaryota</taxon>
        <taxon>Viridiplantae</taxon>
        <taxon>Streptophyta</taxon>
        <taxon>Embryophyta</taxon>
        <taxon>Tracheophyta</taxon>
        <taxon>Spermatophyta</taxon>
        <taxon>Magnoliopsida</taxon>
        <taxon>eudicotyledons</taxon>
        <taxon>Gunneridae</taxon>
        <taxon>Pentapetalae</taxon>
        <taxon>asterids</taxon>
        <taxon>lamiids</taxon>
        <taxon>Solanales</taxon>
        <taxon>Solanaceae</taxon>
        <taxon>Solanoideae</taxon>
        <taxon>Solaneae</taxon>
        <taxon>Solanum</taxon>
        <taxon>Solanum subgen. Lycopersicon</taxon>
    </lineage>
</organism>